<comment type="similarity">
    <text evidence="1">Belongs to the eukaryotic ribosomal protein eL33 family.</text>
</comment>
<dbReference type="HAMAP" id="MF_00573">
    <property type="entry name" value="Ribosomal_eL33"/>
    <property type="match status" value="1"/>
</dbReference>
<evidence type="ECO:0000313" key="4">
    <source>
        <dbReference type="EMBL" id="KAG8461355.1"/>
    </source>
</evidence>
<accession>A0A8J5XEJ0</accession>
<dbReference type="OMA" id="YRTNKHH"/>
<dbReference type="EMBL" id="JAGTXO010000026">
    <property type="protein sequence ID" value="KAG8461355.1"/>
    <property type="molecule type" value="Genomic_DNA"/>
</dbReference>
<dbReference type="Pfam" id="PF01247">
    <property type="entry name" value="Ribosomal_L35Ae"/>
    <property type="match status" value="1"/>
</dbReference>
<gene>
    <name evidence="4" type="ORF">KFE25_010542</name>
</gene>
<dbReference type="InterPro" id="IPR001780">
    <property type="entry name" value="Ribosomal_eL33"/>
</dbReference>
<keyword evidence="3" id="KW-0687">Ribonucleoprotein</keyword>
<sequence length="113" mass="12738">MAEAQKKGGEVRLWCKGAILGYKRGLTNQYNHTSLIKIEGVDERAAVDFYLGKRLAYIYKAKREIDGSKFRVIWGKVCRPHGNSGVVRAKFAKNLPPKSIGGRVRVMLYPSRV</sequence>
<evidence type="ECO:0008006" key="6">
    <source>
        <dbReference type="Google" id="ProtNLM"/>
    </source>
</evidence>
<evidence type="ECO:0000256" key="2">
    <source>
        <dbReference type="ARBA" id="ARBA00022980"/>
    </source>
</evidence>
<comment type="caution">
    <text evidence="4">The sequence shown here is derived from an EMBL/GenBank/DDBJ whole genome shotgun (WGS) entry which is preliminary data.</text>
</comment>
<dbReference type="Proteomes" id="UP000751190">
    <property type="component" value="Unassembled WGS sequence"/>
</dbReference>
<name>A0A8J5XEJ0_DIALT</name>
<organism evidence="4 5">
    <name type="scientific">Diacronema lutheri</name>
    <name type="common">Unicellular marine alga</name>
    <name type="synonym">Monochrysis lutheri</name>
    <dbReference type="NCBI Taxonomy" id="2081491"/>
    <lineage>
        <taxon>Eukaryota</taxon>
        <taxon>Haptista</taxon>
        <taxon>Haptophyta</taxon>
        <taxon>Pavlovophyceae</taxon>
        <taxon>Pavlovales</taxon>
        <taxon>Pavlovaceae</taxon>
        <taxon>Diacronema</taxon>
    </lineage>
</organism>
<dbReference type="GO" id="GO:0003735">
    <property type="term" value="F:structural constituent of ribosome"/>
    <property type="evidence" value="ECO:0007669"/>
    <property type="project" value="InterPro"/>
</dbReference>
<dbReference type="FunFam" id="2.40.10.190:FF:000001">
    <property type="entry name" value="60S ribosomal protein L35a"/>
    <property type="match status" value="1"/>
</dbReference>
<dbReference type="GO" id="GO:0005840">
    <property type="term" value="C:ribosome"/>
    <property type="evidence" value="ECO:0007669"/>
    <property type="project" value="UniProtKB-KW"/>
</dbReference>
<dbReference type="InterPro" id="IPR018266">
    <property type="entry name" value="Ribosomal_eL33_CS"/>
</dbReference>
<keyword evidence="2" id="KW-0689">Ribosomal protein</keyword>
<dbReference type="PANTHER" id="PTHR10902">
    <property type="entry name" value="60S RIBOSOMAL PROTEIN L35A"/>
    <property type="match status" value="1"/>
</dbReference>
<evidence type="ECO:0000313" key="5">
    <source>
        <dbReference type="Proteomes" id="UP000751190"/>
    </source>
</evidence>
<dbReference type="PROSITE" id="PS01105">
    <property type="entry name" value="RIBOSOMAL_L35AE"/>
    <property type="match status" value="1"/>
</dbReference>
<proteinExistence type="inferred from homology"/>
<dbReference type="InterPro" id="IPR038661">
    <property type="entry name" value="Ribosomal_eL33_sf"/>
</dbReference>
<dbReference type="GO" id="GO:1990904">
    <property type="term" value="C:ribonucleoprotein complex"/>
    <property type="evidence" value="ECO:0007669"/>
    <property type="project" value="UniProtKB-KW"/>
</dbReference>
<dbReference type="Gene3D" id="2.40.10.190">
    <property type="entry name" value="translation elongation factor selb, chain A, domain 4"/>
    <property type="match status" value="1"/>
</dbReference>
<protein>
    <recommendedName>
        <fullName evidence="6">60S ribosomal protein L35a</fullName>
    </recommendedName>
</protein>
<reference evidence="4" key="1">
    <citation type="submission" date="2021-05" db="EMBL/GenBank/DDBJ databases">
        <title>The genome of the haptophyte Pavlova lutheri (Diacronema luteri, Pavlovales) - a model for lipid biosynthesis in eukaryotic algae.</title>
        <authorList>
            <person name="Hulatt C.J."/>
            <person name="Posewitz M.C."/>
        </authorList>
    </citation>
    <scope>NUCLEOTIDE SEQUENCE</scope>
    <source>
        <strain evidence="4">NIVA-4/92</strain>
    </source>
</reference>
<dbReference type="InterPro" id="IPR009000">
    <property type="entry name" value="Transl_B-barrel_sf"/>
</dbReference>
<evidence type="ECO:0000256" key="1">
    <source>
        <dbReference type="ARBA" id="ARBA00009269"/>
    </source>
</evidence>
<dbReference type="OrthoDB" id="1166329at2759"/>
<dbReference type="GO" id="GO:0006412">
    <property type="term" value="P:translation"/>
    <property type="evidence" value="ECO:0007669"/>
    <property type="project" value="InterPro"/>
</dbReference>
<dbReference type="SUPFAM" id="SSF50447">
    <property type="entry name" value="Translation proteins"/>
    <property type="match status" value="1"/>
</dbReference>
<keyword evidence="5" id="KW-1185">Reference proteome</keyword>
<evidence type="ECO:0000256" key="3">
    <source>
        <dbReference type="ARBA" id="ARBA00023274"/>
    </source>
</evidence>
<dbReference type="AlphaFoldDB" id="A0A8J5XEJ0"/>